<dbReference type="AlphaFoldDB" id="A0AAN7MTA8"/>
<evidence type="ECO:0000313" key="2">
    <source>
        <dbReference type="EMBL" id="KAK4804022.1"/>
    </source>
</evidence>
<feature type="region of interest" description="Disordered" evidence="1">
    <location>
        <begin position="70"/>
        <end position="94"/>
    </location>
</feature>
<dbReference type="Proteomes" id="UP001346149">
    <property type="component" value="Unassembled WGS sequence"/>
</dbReference>
<feature type="compositionally biased region" description="Basic and acidic residues" evidence="1">
    <location>
        <begin position="70"/>
        <end position="82"/>
    </location>
</feature>
<dbReference type="InterPro" id="IPR011990">
    <property type="entry name" value="TPR-like_helical_dom_sf"/>
</dbReference>
<proteinExistence type="predicted"/>
<feature type="compositionally biased region" description="Polar residues" evidence="1">
    <location>
        <begin position="83"/>
        <end position="94"/>
    </location>
</feature>
<protein>
    <submittedName>
        <fullName evidence="2">Uncharacterized protein</fullName>
    </submittedName>
</protein>
<dbReference type="Gene3D" id="1.25.40.10">
    <property type="entry name" value="Tetratricopeptide repeat domain"/>
    <property type="match status" value="1"/>
</dbReference>
<evidence type="ECO:0000313" key="3">
    <source>
        <dbReference type="Proteomes" id="UP001346149"/>
    </source>
</evidence>
<keyword evidence="3" id="KW-1185">Reference proteome</keyword>
<comment type="caution">
    <text evidence="2">The sequence shown here is derived from an EMBL/GenBank/DDBJ whole genome shotgun (WGS) entry which is preliminary data.</text>
</comment>
<dbReference type="EMBL" id="JAXQNO010000001">
    <property type="protein sequence ID" value="KAK4804022.1"/>
    <property type="molecule type" value="Genomic_DNA"/>
</dbReference>
<name>A0AAN7MTA8_TRANT</name>
<accession>A0AAN7MTA8</accession>
<sequence>MLLQTELLWQKYMLGLQYYTYGKLEWLLGHTDDAVRLLGKAVDILQVTHGTCTPFVKELTPKLEEARAEESYKLAQEDEQSKLLHSQKTNSQPV</sequence>
<gene>
    <name evidence="2" type="ORF">SAY86_003839</name>
</gene>
<reference evidence="2 3" key="1">
    <citation type="journal article" date="2023" name="Hortic Res">
        <title>Pangenome of water caltrop reveals structural variations and asymmetric subgenome divergence after allopolyploidization.</title>
        <authorList>
            <person name="Zhang X."/>
            <person name="Chen Y."/>
            <person name="Wang L."/>
            <person name="Yuan Y."/>
            <person name="Fang M."/>
            <person name="Shi L."/>
            <person name="Lu R."/>
            <person name="Comes H.P."/>
            <person name="Ma Y."/>
            <person name="Chen Y."/>
            <person name="Huang G."/>
            <person name="Zhou Y."/>
            <person name="Zheng Z."/>
            <person name="Qiu Y."/>
        </authorList>
    </citation>
    <scope>NUCLEOTIDE SEQUENCE [LARGE SCALE GENOMIC DNA]</scope>
    <source>
        <strain evidence="2">F231</strain>
    </source>
</reference>
<organism evidence="2 3">
    <name type="scientific">Trapa natans</name>
    <name type="common">Water chestnut</name>
    <dbReference type="NCBI Taxonomy" id="22666"/>
    <lineage>
        <taxon>Eukaryota</taxon>
        <taxon>Viridiplantae</taxon>
        <taxon>Streptophyta</taxon>
        <taxon>Embryophyta</taxon>
        <taxon>Tracheophyta</taxon>
        <taxon>Spermatophyta</taxon>
        <taxon>Magnoliopsida</taxon>
        <taxon>eudicotyledons</taxon>
        <taxon>Gunneridae</taxon>
        <taxon>Pentapetalae</taxon>
        <taxon>rosids</taxon>
        <taxon>malvids</taxon>
        <taxon>Myrtales</taxon>
        <taxon>Lythraceae</taxon>
        <taxon>Trapa</taxon>
    </lineage>
</organism>
<evidence type="ECO:0000256" key="1">
    <source>
        <dbReference type="SAM" id="MobiDB-lite"/>
    </source>
</evidence>